<dbReference type="GeneID" id="66072935"/>
<dbReference type="AlphaFoldDB" id="A0A9P8ACC3"/>
<dbReference type="RefSeq" id="XP_043012890.1">
    <property type="nucleotide sequence ID" value="XM_043148298.1"/>
</dbReference>
<evidence type="ECO:0000313" key="2">
    <source>
        <dbReference type="Proteomes" id="UP001049176"/>
    </source>
</evidence>
<proteinExistence type="predicted"/>
<name>A0A9P8ACC3_9AGAR</name>
<sequence>MLNVKLRKGDSLYYLEYQQDLRLLTPRINVKPGKNMIIFSGIEAARAKNNVMNDETVSLRSEISTVTLYKHDVEGYLHTIYLSIYLSQPSLALKVVLRNAKMTT</sequence>
<organism evidence="1 2">
    <name type="scientific">Marasmius oreades</name>
    <name type="common">fairy-ring Marasmius</name>
    <dbReference type="NCBI Taxonomy" id="181124"/>
    <lineage>
        <taxon>Eukaryota</taxon>
        <taxon>Fungi</taxon>
        <taxon>Dikarya</taxon>
        <taxon>Basidiomycota</taxon>
        <taxon>Agaricomycotina</taxon>
        <taxon>Agaricomycetes</taxon>
        <taxon>Agaricomycetidae</taxon>
        <taxon>Agaricales</taxon>
        <taxon>Marasmiineae</taxon>
        <taxon>Marasmiaceae</taxon>
        <taxon>Marasmius</taxon>
    </lineage>
</organism>
<dbReference type="EMBL" id="CM032182">
    <property type="protein sequence ID" value="KAG7096420.1"/>
    <property type="molecule type" value="Genomic_DNA"/>
</dbReference>
<evidence type="ECO:0000313" key="1">
    <source>
        <dbReference type="EMBL" id="KAG7096420.1"/>
    </source>
</evidence>
<dbReference type="KEGG" id="more:E1B28_003859"/>
<comment type="caution">
    <text evidence="1">The sequence shown here is derived from an EMBL/GenBank/DDBJ whole genome shotgun (WGS) entry which is preliminary data.</text>
</comment>
<keyword evidence="2" id="KW-1185">Reference proteome</keyword>
<dbReference type="Proteomes" id="UP001049176">
    <property type="component" value="Chromosome 2"/>
</dbReference>
<accession>A0A9P8ACC3</accession>
<gene>
    <name evidence="1" type="ORF">E1B28_003859</name>
</gene>
<protein>
    <submittedName>
        <fullName evidence="1">Uncharacterized protein</fullName>
    </submittedName>
</protein>
<reference evidence="1" key="1">
    <citation type="journal article" date="2021" name="Genome Biol. Evol.">
        <title>The assembled and annotated genome of the fairy-ring fungus Marasmius oreades.</title>
        <authorList>
            <person name="Hiltunen M."/>
            <person name="Ament-Velasquez S.L."/>
            <person name="Johannesson H."/>
        </authorList>
    </citation>
    <scope>NUCLEOTIDE SEQUENCE</scope>
    <source>
        <strain evidence="1">03SP1</strain>
    </source>
</reference>